<dbReference type="EMBL" id="UXSR01000311">
    <property type="protein sequence ID" value="VDD76063.1"/>
    <property type="molecule type" value="Genomic_DNA"/>
</dbReference>
<dbReference type="InterPro" id="IPR012337">
    <property type="entry name" value="RNaseH-like_sf"/>
</dbReference>
<evidence type="ECO:0000313" key="1">
    <source>
        <dbReference type="EMBL" id="VDD76063.1"/>
    </source>
</evidence>
<keyword evidence="2" id="KW-1185">Reference proteome</keyword>
<dbReference type="SUPFAM" id="SSF158832">
    <property type="entry name" value="Tex N-terminal region-like"/>
    <property type="match status" value="1"/>
</dbReference>
<dbReference type="InterPro" id="IPR023323">
    <property type="entry name" value="Tex-like_dom_sf"/>
</dbReference>
<name>A0A0R3U5Q4_MESCO</name>
<accession>A0A0R3U5Q4</accession>
<evidence type="ECO:0008006" key="3">
    <source>
        <dbReference type="Google" id="ProtNLM"/>
    </source>
</evidence>
<gene>
    <name evidence="1" type="ORF">MCOS_LOCUS2066</name>
</gene>
<organism evidence="1 2">
    <name type="scientific">Mesocestoides corti</name>
    <name type="common">Flatworm</name>
    <dbReference type="NCBI Taxonomy" id="53468"/>
    <lineage>
        <taxon>Eukaryota</taxon>
        <taxon>Metazoa</taxon>
        <taxon>Spiralia</taxon>
        <taxon>Lophotrochozoa</taxon>
        <taxon>Platyhelminthes</taxon>
        <taxon>Cestoda</taxon>
        <taxon>Eucestoda</taxon>
        <taxon>Cyclophyllidea</taxon>
        <taxon>Mesocestoididae</taxon>
        <taxon>Mesocestoides</taxon>
    </lineage>
</organism>
<dbReference type="SUPFAM" id="SSF53098">
    <property type="entry name" value="Ribonuclease H-like"/>
    <property type="match status" value="1"/>
</dbReference>
<reference evidence="1 2" key="1">
    <citation type="submission" date="2018-10" db="EMBL/GenBank/DDBJ databases">
        <authorList>
            <consortium name="Pathogen Informatics"/>
        </authorList>
    </citation>
    <scope>NUCLEOTIDE SEQUENCE [LARGE SCALE GENOMIC DNA]</scope>
</reference>
<dbReference type="Proteomes" id="UP000267029">
    <property type="component" value="Unassembled WGS sequence"/>
</dbReference>
<dbReference type="OrthoDB" id="995477at2759"/>
<dbReference type="Gene3D" id="1.10.3500.10">
    <property type="entry name" value="Tex N-terminal region-like"/>
    <property type="match status" value="1"/>
</dbReference>
<dbReference type="AlphaFoldDB" id="A0A0R3U5Q4"/>
<protein>
    <recommendedName>
        <fullName evidence="3">Tex protein YqgF-like domain-containing protein</fullName>
    </recommendedName>
</protein>
<dbReference type="STRING" id="53468.A0A0R3U5Q4"/>
<proteinExistence type="predicted"/>
<sequence length="222" mass="24582">MAMLPTAYAEVCSGLWFFSRTRVHVFQVLAINRAEGRKFIRVKLDFPARLISRIRGVISESFLHGVHPTHHNLFWAAFDDGWKRLMKPYLTRKLRSNITSRAHDLSLAVFSDNLRRLLMTAPLRNAPLTSAGDINGIHHQQSSTGPHFSRVDPHYNVVSSSLDAPGDRLSVVGLDPGWRHGTKWAACDPLGCVLASGVIHVTMSGSQLKADAGSPPHKPEAH</sequence>
<evidence type="ECO:0000313" key="2">
    <source>
        <dbReference type="Proteomes" id="UP000267029"/>
    </source>
</evidence>